<dbReference type="AlphaFoldDB" id="A0A9X6RPI7"/>
<accession>A0A9X6RPI7</accession>
<gene>
    <name evidence="2" type="ORF">BV898_19902</name>
</gene>
<comment type="caution">
    <text evidence="2">The sequence shown here is derived from an EMBL/GenBank/DDBJ whole genome shotgun (WGS) entry which is preliminary data.</text>
</comment>
<reference evidence="3" key="1">
    <citation type="submission" date="2017-01" db="EMBL/GenBank/DDBJ databases">
        <title>Comparative genomics of anhydrobiosis in the tardigrade Hypsibius dujardini.</title>
        <authorList>
            <person name="Yoshida Y."/>
            <person name="Koutsovoulos G."/>
            <person name="Laetsch D."/>
            <person name="Stevens L."/>
            <person name="Kumar S."/>
            <person name="Horikawa D."/>
            <person name="Ishino K."/>
            <person name="Komine S."/>
            <person name="Tomita M."/>
            <person name="Blaxter M."/>
            <person name="Arakawa K."/>
        </authorList>
    </citation>
    <scope>NUCLEOTIDE SEQUENCE [LARGE SCALE GENOMIC DNA]</scope>
    <source>
        <strain evidence="3">Z151</strain>
    </source>
</reference>
<sequence>MLNAVAKEIWVQDNPGTLSRVPADFKKEVQNALNEETERFILAPLKPGREKSLRWMNLRGFELGEAAVDDTEEPSSSDDDQEGTSTREHSLTPLRPQVLGTSSNTGSPSTLNLDKDAEIERLKAIIQGLRDTINQQGALNEQQGALYEQQGALINQQNALINQQKALINQQGALNVQPLLAQFSSMSFSKPGK</sequence>
<dbReference type="EMBL" id="MTYJ01000891">
    <property type="protein sequence ID" value="OWA55518.1"/>
    <property type="molecule type" value="Genomic_DNA"/>
</dbReference>
<feature type="compositionally biased region" description="Acidic residues" evidence="1">
    <location>
        <begin position="67"/>
        <end position="82"/>
    </location>
</feature>
<evidence type="ECO:0000313" key="2">
    <source>
        <dbReference type="EMBL" id="OWA55518.1"/>
    </source>
</evidence>
<dbReference type="Proteomes" id="UP000192578">
    <property type="component" value="Unassembled WGS sequence"/>
</dbReference>
<protein>
    <submittedName>
        <fullName evidence="2">Uncharacterized protein</fullName>
    </submittedName>
</protein>
<keyword evidence="3" id="KW-1185">Reference proteome</keyword>
<organism evidence="2 3">
    <name type="scientific">Hypsibius exemplaris</name>
    <name type="common">Freshwater tardigrade</name>
    <dbReference type="NCBI Taxonomy" id="2072580"/>
    <lineage>
        <taxon>Eukaryota</taxon>
        <taxon>Metazoa</taxon>
        <taxon>Ecdysozoa</taxon>
        <taxon>Tardigrada</taxon>
        <taxon>Eutardigrada</taxon>
        <taxon>Parachela</taxon>
        <taxon>Hypsibioidea</taxon>
        <taxon>Hypsibiidae</taxon>
        <taxon>Hypsibius</taxon>
    </lineage>
</organism>
<evidence type="ECO:0000256" key="1">
    <source>
        <dbReference type="SAM" id="MobiDB-lite"/>
    </source>
</evidence>
<feature type="compositionally biased region" description="Polar residues" evidence="1">
    <location>
        <begin position="99"/>
        <end position="112"/>
    </location>
</feature>
<feature type="region of interest" description="Disordered" evidence="1">
    <location>
        <begin position="65"/>
        <end position="114"/>
    </location>
</feature>
<evidence type="ECO:0000313" key="3">
    <source>
        <dbReference type="Proteomes" id="UP000192578"/>
    </source>
</evidence>
<proteinExistence type="predicted"/>
<name>A0A9X6RPI7_HYPEX</name>
<dbReference type="OrthoDB" id="8615648at2759"/>